<keyword evidence="3" id="KW-1185">Reference proteome</keyword>
<dbReference type="Proteomes" id="UP000201461">
    <property type="component" value="Segment"/>
</dbReference>
<name>R9TFI5_9CAUD</name>
<dbReference type="EMBL" id="HQ317393">
    <property type="protein sequence ID" value="AGN30239.1"/>
    <property type="molecule type" value="Genomic_DNA"/>
</dbReference>
<reference evidence="2 3" key="1">
    <citation type="journal article" date="2014" name="Genome Biol. Evol.">
        <title>Composite Conserved Promoter-Terminator Motifs (PeSLs) that Mediate Modular Shuffling in the Diverse T4-Like Myoviruses.</title>
        <authorList>
            <person name="Comeau A.M."/>
            <person name="Arbiol C."/>
            <person name="Krisch H.M."/>
        </authorList>
    </citation>
    <scope>NUCLEOTIDE SEQUENCE [LARGE SCALE GENOMIC DNA]</scope>
</reference>
<accession>R9TFI5</accession>
<sequence length="78" mass="9251">MIFFNILLLYVFIAVMLYMYSAGCEYAMYKLKGHLDSKFPITFFDTHKMIAAGCFLWLPILMFIVHNEIVNLKSKFKR</sequence>
<keyword evidence="1" id="KW-0812">Transmembrane</keyword>
<keyword evidence="1" id="KW-0472">Membrane</keyword>
<organism evidence="2 3">
    <name type="scientific">Vibrio phage nt-1</name>
    <dbReference type="NCBI Taxonomy" id="115992"/>
    <lineage>
        <taxon>Viruses</taxon>
        <taxon>Duplodnaviria</taxon>
        <taxon>Heunggongvirae</taxon>
        <taxon>Uroviricota</taxon>
        <taxon>Caudoviricetes</taxon>
        <taxon>Pantevenvirales</taxon>
        <taxon>Straboviridae</taxon>
        <taxon>Mylasvirus</taxon>
        <taxon>Mylasvirus persius</taxon>
    </lineage>
</organism>
<gene>
    <name evidence="2" type="ORF">VPFG_00240</name>
</gene>
<proteinExistence type="predicted"/>
<dbReference type="GeneID" id="15926693"/>
<feature type="transmembrane region" description="Helical" evidence="1">
    <location>
        <begin position="49"/>
        <end position="70"/>
    </location>
</feature>
<protein>
    <submittedName>
        <fullName evidence="2">Uncharacterized protein</fullName>
    </submittedName>
</protein>
<dbReference type="KEGG" id="vg:15926693"/>
<dbReference type="OrthoDB" id="41138at10239"/>
<keyword evidence="1" id="KW-1133">Transmembrane helix</keyword>
<dbReference type="RefSeq" id="YP_008125388.1">
    <property type="nucleotide sequence ID" value="NC_021529.2"/>
</dbReference>
<feature type="transmembrane region" description="Helical" evidence="1">
    <location>
        <begin position="7"/>
        <end position="29"/>
    </location>
</feature>
<evidence type="ECO:0000313" key="2">
    <source>
        <dbReference type="EMBL" id="AGN30239.1"/>
    </source>
</evidence>
<evidence type="ECO:0000313" key="3">
    <source>
        <dbReference type="Proteomes" id="UP000201461"/>
    </source>
</evidence>
<evidence type="ECO:0000256" key="1">
    <source>
        <dbReference type="SAM" id="Phobius"/>
    </source>
</evidence>